<dbReference type="GO" id="GO:0005826">
    <property type="term" value="C:actomyosin contractile ring"/>
    <property type="evidence" value="ECO:0007669"/>
    <property type="project" value="TreeGrafter"/>
</dbReference>
<dbReference type="GO" id="GO:0000915">
    <property type="term" value="P:actomyosin contractile ring assembly"/>
    <property type="evidence" value="ECO:0007669"/>
    <property type="project" value="TreeGrafter"/>
</dbReference>
<protein>
    <submittedName>
        <fullName evidence="5">Anillin</fullName>
    </submittedName>
</protein>
<dbReference type="Pfam" id="PF00169">
    <property type="entry name" value="PH"/>
    <property type="match status" value="1"/>
</dbReference>
<feature type="compositionally biased region" description="Acidic residues" evidence="3">
    <location>
        <begin position="183"/>
        <end position="201"/>
    </location>
</feature>
<dbReference type="Gene3D" id="2.30.29.30">
    <property type="entry name" value="Pleckstrin-homology domain (PH domain)/Phosphotyrosine-binding domain (PTB)"/>
    <property type="match status" value="1"/>
</dbReference>
<dbReference type="GO" id="GO:0031106">
    <property type="term" value="P:septin ring organization"/>
    <property type="evidence" value="ECO:0007669"/>
    <property type="project" value="TreeGrafter"/>
</dbReference>
<dbReference type="InterPro" id="IPR011993">
    <property type="entry name" value="PH-like_dom_sf"/>
</dbReference>
<dbReference type="GO" id="GO:0000281">
    <property type="term" value="P:mitotic cytokinesis"/>
    <property type="evidence" value="ECO:0007669"/>
    <property type="project" value="TreeGrafter"/>
</dbReference>
<dbReference type="SUPFAM" id="SSF50729">
    <property type="entry name" value="PH domain-like"/>
    <property type="match status" value="1"/>
</dbReference>
<comment type="caution">
    <text evidence="5">The sequence shown here is derived from an EMBL/GenBank/DDBJ whole genome shotgun (WGS) entry which is preliminary data.</text>
</comment>
<dbReference type="PROSITE" id="PS50003">
    <property type="entry name" value="PH_DOMAIN"/>
    <property type="match status" value="1"/>
</dbReference>
<dbReference type="PANTHER" id="PTHR21538">
    <property type="entry name" value="ANILLIN/RHOTEKIN RTKN"/>
    <property type="match status" value="1"/>
</dbReference>
<feature type="compositionally biased region" description="Low complexity" evidence="3">
    <location>
        <begin position="129"/>
        <end position="142"/>
    </location>
</feature>
<dbReference type="EMBL" id="BPLQ01014122">
    <property type="protein sequence ID" value="GIY77435.1"/>
    <property type="molecule type" value="Genomic_DNA"/>
</dbReference>
<dbReference type="SMART" id="SM00233">
    <property type="entry name" value="PH"/>
    <property type="match status" value="1"/>
</dbReference>
<organism evidence="5 6">
    <name type="scientific">Caerostris darwini</name>
    <dbReference type="NCBI Taxonomy" id="1538125"/>
    <lineage>
        <taxon>Eukaryota</taxon>
        <taxon>Metazoa</taxon>
        <taxon>Ecdysozoa</taxon>
        <taxon>Arthropoda</taxon>
        <taxon>Chelicerata</taxon>
        <taxon>Arachnida</taxon>
        <taxon>Araneae</taxon>
        <taxon>Araneomorphae</taxon>
        <taxon>Entelegynae</taxon>
        <taxon>Araneoidea</taxon>
        <taxon>Araneidae</taxon>
        <taxon>Caerostris</taxon>
    </lineage>
</organism>
<gene>
    <name evidence="5" type="primary">scra</name>
    <name evidence="5" type="ORF">CDAR_489091</name>
</gene>
<dbReference type="PANTHER" id="PTHR21538:SF23">
    <property type="entry name" value="ANILLIN"/>
    <property type="match status" value="1"/>
</dbReference>
<keyword evidence="1 2" id="KW-0175">Coiled coil</keyword>
<feature type="compositionally biased region" description="Polar residues" evidence="3">
    <location>
        <begin position="234"/>
        <end position="243"/>
    </location>
</feature>
<evidence type="ECO:0000313" key="6">
    <source>
        <dbReference type="Proteomes" id="UP001054837"/>
    </source>
</evidence>
<dbReference type="CDD" id="cd01263">
    <property type="entry name" value="PH_anillin"/>
    <property type="match status" value="1"/>
</dbReference>
<feature type="compositionally biased region" description="Basic residues" evidence="3">
    <location>
        <begin position="464"/>
        <end position="478"/>
    </location>
</feature>
<evidence type="ECO:0000256" key="1">
    <source>
        <dbReference type="ARBA" id="ARBA00023054"/>
    </source>
</evidence>
<sequence length="683" mass="75670">MFENASKKKFTPSSPVKPPAKSACDNVVKSSSGLSCKSPVKLTGGSTCESPVKSAVRLNTASPIKLTTGSPNKPVASLICTSPVKSVASVICASPVKASAESTCGSPLKSSARMNKETPSKSFIPKPPSLGKLSSSSVPTSQSEEEYTASIEKVPFTSNEELNEENELNKSESVSDGQNESGSCDEQESILEESDEEDDTFMESATFNPKEFSTAAGLDTETDSMAQTDDDARSSVTDQYSAKSSISEGSSHFSHSLSSSSCGTEDGEEHPLQYTVSFYRKQKQETRNSPVRTIVRREPSHKTEPTQACNTQDIQERIQRLQEEVMRHQTVISQTSQALTLCLSTAEFSGSAEQVEGERLLLIATQKRQACLNEIQRLKAHGASGSVTEQGTGTLTITNTELPLKRDFIAAQLEGKNSDAVHYFLCLLRHGHQLQNLPPDFSIVFEVYTLQTKKENLPHEKKYHIKREHSKNRLTPKGKKTDGKHPVLSSPGPHAVRSPSFRVVGYTRFNLQNCNKKCFTLDKLPFPSPLEGVLKVKLQLHAEHNVTEKGFLTMFEDVSGFGAWHRRWCSLNGHLLSYWKYPDEESKKNAMGAIDLRQCVTREVRVVPRDICARPHTFQLVQVRPRQKEDRDTLISQSGDTLTTTRRLLSADTKEERERWCARLNDALSNVRQWDPQALAPTQ</sequence>
<dbReference type="Proteomes" id="UP001054837">
    <property type="component" value="Unassembled WGS sequence"/>
</dbReference>
<feature type="compositionally biased region" description="Low complexity" evidence="3">
    <location>
        <begin position="244"/>
        <end position="261"/>
    </location>
</feature>
<feature type="region of interest" description="Disordered" evidence="3">
    <location>
        <begin position="1"/>
        <end position="22"/>
    </location>
</feature>
<feature type="domain" description="PH" evidence="4">
    <location>
        <begin position="545"/>
        <end position="669"/>
    </location>
</feature>
<accession>A0AAV4W5T0</accession>
<evidence type="ECO:0000256" key="3">
    <source>
        <dbReference type="SAM" id="MobiDB-lite"/>
    </source>
</evidence>
<keyword evidence="6" id="KW-1185">Reference proteome</keyword>
<reference evidence="5 6" key="1">
    <citation type="submission" date="2021-06" db="EMBL/GenBank/DDBJ databases">
        <title>Caerostris darwini draft genome.</title>
        <authorList>
            <person name="Kono N."/>
            <person name="Arakawa K."/>
        </authorList>
    </citation>
    <scope>NUCLEOTIDE SEQUENCE [LARGE SCALE GENOMIC DNA]</scope>
</reference>
<dbReference type="InterPro" id="IPR001849">
    <property type="entry name" value="PH_domain"/>
</dbReference>
<dbReference type="FunFam" id="2.30.29.30:FF:000111">
    <property type="entry name" value="anillin isoform X1"/>
    <property type="match status" value="1"/>
</dbReference>
<feature type="compositionally biased region" description="Polar residues" evidence="3">
    <location>
        <begin position="100"/>
        <end position="113"/>
    </location>
</feature>
<evidence type="ECO:0000256" key="2">
    <source>
        <dbReference type="SAM" id="Coils"/>
    </source>
</evidence>
<dbReference type="Pfam" id="PF08174">
    <property type="entry name" value="Anillin"/>
    <property type="match status" value="1"/>
</dbReference>
<feature type="coiled-coil region" evidence="2">
    <location>
        <begin position="311"/>
        <end position="338"/>
    </location>
</feature>
<name>A0AAV4W5T0_9ARAC</name>
<proteinExistence type="predicted"/>
<feature type="region of interest" description="Disordered" evidence="3">
    <location>
        <begin position="464"/>
        <end position="494"/>
    </location>
</feature>
<feature type="region of interest" description="Disordered" evidence="3">
    <location>
        <begin position="97"/>
        <end position="269"/>
    </location>
</feature>
<dbReference type="InterPro" id="IPR051364">
    <property type="entry name" value="Cytokinesis/Rho-signaling"/>
</dbReference>
<dbReference type="InterPro" id="IPR012966">
    <property type="entry name" value="AHD"/>
</dbReference>
<dbReference type="InterPro" id="IPR037840">
    <property type="entry name" value="PH_Anillin"/>
</dbReference>
<dbReference type="AlphaFoldDB" id="A0AAV4W5T0"/>
<evidence type="ECO:0000259" key="4">
    <source>
        <dbReference type="PROSITE" id="PS50003"/>
    </source>
</evidence>
<evidence type="ECO:0000313" key="5">
    <source>
        <dbReference type="EMBL" id="GIY77435.1"/>
    </source>
</evidence>